<dbReference type="GO" id="GO:0005524">
    <property type="term" value="F:ATP binding"/>
    <property type="evidence" value="ECO:0007669"/>
    <property type="project" value="UniProtKB-KW"/>
</dbReference>
<dbReference type="PROSITE" id="PS50893">
    <property type="entry name" value="ABC_TRANSPORTER_2"/>
    <property type="match status" value="1"/>
</dbReference>
<evidence type="ECO:0000256" key="2">
    <source>
        <dbReference type="ARBA" id="ARBA00022448"/>
    </source>
</evidence>
<reference evidence="7 8" key="1">
    <citation type="journal article" date="2017" name="Int. J. Syst. Evol. Microbiol.">
        <title>Pseudokineococcus basanitobsidens sp. nov., isolated from volcanic rock.</title>
        <authorList>
            <person name="Lee D.W."/>
            <person name="Park M.Y."/>
            <person name="Kim J.J."/>
            <person name="Kim B.S."/>
        </authorList>
    </citation>
    <scope>NUCLEOTIDE SEQUENCE [LARGE SCALE GENOMIC DNA]</scope>
    <source>
        <strain evidence="7 8">DSM 103726</strain>
    </source>
</reference>
<organism evidence="7 8">
    <name type="scientific">Pseudokineococcus basanitobsidens</name>
    <dbReference type="NCBI Taxonomy" id="1926649"/>
    <lineage>
        <taxon>Bacteria</taxon>
        <taxon>Bacillati</taxon>
        <taxon>Actinomycetota</taxon>
        <taxon>Actinomycetes</taxon>
        <taxon>Kineosporiales</taxon>
        <taxon>Kineosporiaceae</taxon>
        <taxon>Pseudokineococcus</taxon>
    </lineage>
</organism>
<dbReference type="PANTHER" id="PTHR43335">
    <property type="entry name" value="ABC TRANSPORTER, ATP-BINDING PROTEIN"/>
    <property type="match status" value="1"/>
</dbReference>
<dbReference type="SUPFAM" id="SSF52540">
    <property type="entry name" value="P-loop containing nucleoside triphosphate hydrolases"/>
    <property type="match status" value="1"/>
</dbReference>
<keyword evidence="2" id="KW-0813">Transport</keyword>
<evidence type="ECO:0000256" key="5">
    <source>
        <dbReference type="SAM" id="MobiDB-lite"/>
    </source>
</evidence>
<protein>
    <submittedName>
        <fullName evidence="7">ABC transporter ATP-binding protein</fullName>
    </submittedName>
</protein>
<gene>
    <name evidence="7" type="ORF">WDZ17_09055</name>
</gene>
<feature type="region of interest" description="Disordered" evidence="5">
    <location>
        <begin position="1"/>
        <end position="22"/>
    </location>
</feature>
<proteinExistence type="inferred from homology"/>
<dbReference type="PANTHER" id="PTHR43335:SF3">
    <property type="entry name" value="ABC TRANSPORTER"/>
    <property type="match status" value="1"/>
</dbReference>
<keyword evidence="4 7" id="KW-0067">ATP-binding</keyword>
<evidence type="ECO:0000256" key="3">
    <source>
        <dbReference type="ARBA" id="ARBA00022741"/>
    </source>
</evidence>
<dbReference type="Proteomes" id="UP001387100">
    <property type="component" value="Unassembled WGS sequence"/>
</dbReference>
<accession>A0ABU8RK43</accession>
<feature type="domain" description="ABC transporter" evidence="6">
    <location>
        <begin position="31"/>
        <end position="261"/>
    </location>
</feature>
<comment type="similarity">
    <text evidence="1">Belongs to the ABC transporter superfamily.</text>
</comment>
<dbReference type="InterPro" id="IPR003439">
    <property type="entry name" value="ABC_transporter-like_ATP-bd"/>
</dbReference>
<dbReference type="InterPro" id="IPR027417">
    <property type="entry name" value="P-loop_NTPase"/>
</dbReference>
<sequence length="339" mass="35438">MTSGDEDERAARENGAGRAAAVTGRTHGSGLVVRGVRRSFRGVVAVEEADLEVPAGSVTALVGPNGAGKTTLLLVLAGLLAPDRGTVLLDGVDLAADPVAARARTGWMPDALGSWESLTGRELLRAMADAHGVPRAQARRRVDELLALVHLEDLADARAQVLSRGQKQRLGLARALVHSPAVLLLDEPASGLDPRSRVELRDTLRRLAGEGVAVLVSSHVLSELDELADRAVLVAGGRTVDVVEDVGAGGRGADDGTARPTRPWRLRALDADLLRRALADRGLPVREGPGGLDVVLGGELAAARLLAELVADGVPVVAFAPATGLLEQAYLELDERSRR</sequence>
<dbReference type="SMART" id="SM00382">
    <property type="entry name" value="AAA"/>
    <property type="match status" value="1"/>
</dbReference>
<dbReference type="Gene3D" id="3.40.50.300">
    <property type="entry name" value="P-loop containing nucleotide triphosphate hydrolases"/>
    <property type="match status" value="1"/>
</dbReference>
<evidence type="ECO:0000256" key="4">
    <source>
        <dbReference type="ARBA" id="ARBA00022840"/>
    </source>
</evidence>
<dbReference type="RefSeq" id="WP_339574825.1">
    <property type="nucleotide sequence ID" value="NZ_JBBIAA010000008.1"/>
</dbReference>
<evidence type="ECO:0000313" key="8">
    <source>
        <dbReference type="Proteomes" id="UP001387100"/>
    </source>
</evidence>
<evidence type="ECO:0000313" key="7">
    <source>
        <dbReference type="EMBL" id="MEJ5945440.1"/>
    </source>
</evidence>
<keyword evidence="8" id="KW-1185">Reference proteome</keyword>
<comment type="caution">
    <text evidence="7">The sequence shown here is derived from an EMBL/GenBank/DDBJ whole genome shotgun (WGS) entry which is preliminary data.</text>
</comment>
<feature type="compositionally biased region" description="Low complexity" evidence="5">
    <location>
        <begin position="13"/>
        <end position="22"/>
    </location>
</feature>
<dbReference type="Pfam" id="PF00005">
    <property type="entry name" value="ABC_tran"/>
    <property type="match status" value="1"/>
</dbReference>
<evidence type="ECO:0000256" key="1">
    <source>
        <dbReference type="ARBA" id="ARBA00005417"/>
    </source>
</evidence>
<name>A0ABU8RK43_9ACTN</name>
<dbReference type="EMBL" id="JBBIAA010000008">
    <property type="protein sequence ID" value="MEJ5945440.1"/>
    <property type="molecule type" value="Genomic_DNA"/>
</dbReference>
<dbReference type="CDD" id="cd03230">
    <property type="entry name" value="ABC_DR_subfamily_A"/>
    <property type="match status" value="1"/>
</dbReference>
<evidence type="ECO:0000259" key="6">
    <source>
        <dbReference type="PROSITE" id="PS50893"/>
    </source>
</evidence>
<dbReference type="InterPro" id="IPR003593">
    <property type="entry name" value="AAA+_ATPase"/>
</dbReference>
<keyword evidence="3" id="KW-0547">Nucleotide-binding</keyword>